<feature type="region of interest" description="Disordered" evidence="1">
    <location>
        <begin position="340"/>
        <end position="362"/>
    </location>
</feature>
<keyword evidence="3" id="KW-1185">Reference proteome</keyword>
<evidence type="ECO:0000313" key="3">
    <source>
        <dbReference type="Proteomes" id="UP000313231"/>
    </source>
</evidence>
<evidence type="ECO:0000313" key="2">
    <source>
        <dbReference type="EMBL" id="TNM44227.1"/>
    </source>
</evidence>
<dbReference type="Proteomes" id="UP000313231">
    <property type="component" value="Unassembled WGS sequence"/>
</dbReference>
<organism evidence="2 3">
    <name type="scientific">Nocardioides albidus</name>
    <dbReference type="NCBI Taxonomy" id="1517589"/>
    <lineage>
        <taxon>Bacteria</taxon>
        <taxon>Bacillati</taxon>
        <taxon>Actinomycetota</taxon>
        <taxon>Actinomycetes</taxon>
        <taxon>Propionibacteriales</taxon>
        <taxon>Nocardioidaceae</taxon>
        <taxon>Nocardioides</taxon>
    </lineage>
</organism>
<proteinExistence type="predicted"/>
<reference evidence="2 3" key="1">
    <citation type="journal article" date="2016" name="Int. J. Syst. Evol. Microbiol.">
        <title>Nocardioides albidus sp. nov., an actinobacterium isolated from garden soil.</title>
        <authorList>
            <person name="Singh H."/>
            <person name="Du J."/>
            <person name="Trinh H."/>
            <person name="Won K."/>
            <person name="Yang J.E."/>
            <person name="Yin C."/>
            <person name="Kook M."/>
            <person name="Yi T.H."/>
        </authorList>
    </citation>
    <scope>NUCLEOTIDE SEQUENCE [LARGE SCALE GENOMIC DNA]</scope>
    <source>
        <strain evidence="2 3">CCTCC AB 2015297</strain>
    </source>
</reference>
<name>A0A5C4W7P5_9ACTN</name>
<dbReference type="Gene3D" id="1.20.910.10">
    <property type="entry name" value="Heme oxygenase-like"/>
    <property type="match status" value="1"/>
</dbReference>
<feature type="compositionally biased region" description="Basic and acidic residues" evidence="1">
    <location>
        <begin position="340"/>
        <end position="356"/>
    </location>
</feature>
<dbReference type="SMART" id="SM01236">
    <property type="entry name" value="Haem_oxygenase_2"/>
    <property type="match status" value="1"/>
</dbReference>
<dbReference type="InterPro" id="IPR016084">
    <property type="entry name" value="Haem_Oase-like_multi-hlx"/>
</dbReference>
<dbReference type="OrthoDB" id="252872at2"/>
<protein>
    <submittedName>
        <fullName evidence="2">Iron-containing redox enzyme family protein</fullName>
    </submittedName>
</protein>
<sequence>MLLPEPCGPLSEHVVHTLRARPHAPHAVPEPRAMGDVTYPLTDRDFQLALWVLYELHYRGFDDVEDPDAEWDPLLMVSRAALERTFEHAVRELVREAPEDAPTLTDLGDTPAEQVTAALVRMTARSGPSGVAQFLHRRATREEFCSYLAERAVYHLRESDPQSFVLPRIGGAAKVALAELQYDEYGGGRPDRLHQTLFARALTSLDMPTDLAPYVAAAEGATLASVNLMSLFALNRRLRGAAMGHLAAFEATSSLPCERILRGARRLGLPAAVEDYYDEHVEADAVHEQLAIRGICAALVEDEPALAEDVVLGATACLAVDGLAGEVLLDGWNARRHPAHDAGHDVGHDAGHDAGRRTPAAG</sequence>
<dbReference type="EMBL" id="VDMP01000018">
    <property type="protein sequence ID" value="TNM44227.1"/>
    <property type="molecule type" value="Genomic_DNA"/>
</dbReference>
<comment type="caution">
    <text evidence="2">The sequence shown here is derived from an EMBL/GenBank/DDBJ whole genome shotgun (WGS) entry which is preliminary data.</text>
</comment>
<dbReference type="Pfam" id="PF14518">
    <property type="entry name" value="Haem_oxygenas_2"/>
    <property type="match status" value="1"/>
</dbReference>
<accession>A0A5C4W7P5</accession>
<dbReference type="AlphaFoldDB" id="A0A5C4W7P5"/>
<evidence type="ECO:0000256" key="1">
    <source>
        <dbReference type="SAM" id="MobiDB-lite"/>
    </source>
</evidence>
<dbReference type="SUPFAM" id="SSF48613">
    <property type="entry name" value="Heme oxygenase-like"/>
    <property type="match status" value="1"/>
</dbReference>
<dbReference type="RefSeq" id="WP_139621909.1">
    <property type="nucleotide sequence ID" value="NZ_VDMP01000018.1"/>
</dbReference>
<gene>
    <name evidence="2" type="ORF">FHP29_05865</name>
</gene>